<accession>A0A1B1K5S5</accession>
<dbReference type="AlphaFoldDB" id="A0A1B1K5S5"/>
<organism evidence="1 2">
    <name type="scientific">Rhodococcus opacus</name>
    <name type="common">Nocardia opaca</name>
    <dbReference type="NCBI Taxonomy" id="37919"/>
    <lineage>
        <taxon>Bacteria</taxon>
        <taxon>Bacillati</taxon>
        <taxon>Actinomycetota</taxon>
        <taxon>Actinomycetes</taxon>
        <taxon>Mycobacteriales</taxon>
        <taxon>Nocardiaceae</taxon>
        <taxon>Rhodococcus</taxon>
    </lineage>
</organism>
<dbReference type="Proteomes" id="UP000186108">
    <property type="component" value="Chromosome"/>
</dbReference>
<reference evidence="1 2" key="1">
    <citation type="submission" date="2014-07" db="EMBL/GenBank/DDBJ databases">
        <authorList>
            <person name="Zhang J.E."/>
            <person name="Yang H."/>
            <person name="Guo J."/>
            <person name="Deng Z."/>
            <person name="Luo H."/>
            <person name="Luo M."/>
            <person name="Zhao B."/>
        </authorList>
    </citation>
    <scope>NUCLEOTIDE SEQUENCE [LARGE SCALE GENOMIC DNA]</scope>
    <source>
        <strain evidence="1 2">1CP</strain>
    </source>
</reference>
<protein>
    <submittedName>
        <fullName evidence="1">Uncharacterized protein</fullName>
    </submittedName>
</protein>
<gene>
    <name evidence="1" type="ORF">R1CP_16395</name>
</gene>
<proteinExistence type="predicted"/>
<dbReference type="Gene3D" id="3.30.450.20">
    <property type="entry name" value="PAS domain"/>
    <property type="match status" value="1"/>
</dbReference>
<evidence type="ECO:0000313" key="2">
    <source>
        <dbReference type="Proteomes" id="UP000186108"/>
    </source>
</evidence>
<name>A0A1B1K5S5_RHOOP</name>
<dbReference type="EMBL" id="CP009111">
    <property type="protein sequence ID" value="ANS27967.1"/>
    <property type="molecule type" value="Genomic_DNA"/>
</dbReference>
<sequence>MHGYQTARVTLTTELLLAHKHPDDHPRVARVLDRLHDDTGQLTRNHGR</sequence>
<evidence type="ECO:0000313" key="1">
    <source>
        <dbReference type="EMBL" id="ANS27967.1"/>
    </source>
</evidence>